<dbReference type="CDD" id="cd07010">
    <property type="entry name" value="cupin_PMI_type_I_N_bac"/>
    <property type="match status" value="1"/>
</dbReference>
<feature type="domain" description="Phosphomannose isomerase type I catalytic" evidence="3">
    <location>
        <begin position="11"/>
        <end position="113"/>
    </location>
</feature>
<feature type="domain" description="Mannose-6-phosphate isomerase cupin" evidence="4">
    <location>
        <begin position="243"/>
        <end position="310"/>
    </location>
</feature>
<comment type="caution">
    <text evidence="5">The sequence shown here is derived from an EMBL/GenBank/DDBJ whole genome shotgun (WGS) entry which is preliminary data.</text>
</comment>
<keyword evidence="1" id="KW-0479">Metal-binding</keyword>
<evidence type="ECO:0000313" key="5">
    <source>
        <dbReference type="EMBL" id="KAA6322482.1"/>
    </source>
</evidence>
<dbReference type="GO" id="GO:0008270">
    <property type="term" value="F:zinc ion binding"/>
    <property type="evidence" value="ECO:0007669"/>
    <property type="project" value="InterPro"/>
</dbReference>
<dbReference type="Pfam" id="PF20511">
    <property type="entry name" value="PMI_typeI_cat"/>
    <property type="match status" value="1"/>
</dbReference>
<name>A0A5J4QLS0_9ZZZZ</name>
<dbReference type="GO" id="GO:0005975">
    <property type="term" value="P:carbohydrate metabolic process"/>
    <property type="evidence" value="ECO:0007669"/>
    <property type="project" value="InterPro"/>
</dbReference>
<dbReference type="PANTHER" id="PTHR42742">
    <property type="entry name" value="TRANSCRIPTIONAL REPRESSOR MPRA"/>
    <property type="match status" value="1"/>
</dbReference>
<dbReference type="Gene3D" id="2.60.120.10">
    <property type="entry name" value="Jelly Rolls"/>
    <property type="match status" value="2"/>
</dbReference>
<dbReference type="Pfam" id="PF21621">
    <property type="entry name" value="MPI_cupin_dom"/>
    <property type="match status" value="1"/>
</dbReference>
<sequence>MCPLKFVPILKQVLWGGEKIIPFKQSDETLKKVGESWELSGVENNESIVVNGVDKGLTLTEIVRKYRDELVGEANYARFGNRFPLLIKFIDAKQDLSIQVHPSDELAKKRHNSMGKTEMWYVIDADKEAKLRSGFSIQITPEEYKERIQNNTITDVLQEYKVQKGDVFFLPAGRVHSIGAGTFIAEIQQASDITYRIYDFDRKDVDGKMRELHTDFAREAIDYEVFSDYRTPYEAFVNEPVELVACPYFTTSLYDMTEEVSCDYSELDSFVIFVCMEGACRLIDNEKNVITLHAGETVLLPATTQAITITPNHVVKLLETYI</sequence>
<keyword evidence="2" id="KW-0862">Zinc</keyword>
<evidence type="ECO:0000256" key="1">
    <source>
        <dbReference type="ARBA" id="ARBA00022723"/>
    </source>
</evidence>
<dbReference type="InterPro" id="IPR051804">
    <property type="entry name" value="Carb_Metab_Reg_Kinase/Isom"/>
</dbReference>
<dbReference type="InterPro" id="IPR014628">
    <property type="entry name" value="Man6P_isomerase_Firm_short"/>
</dbReference>
<evidence type="ECO:0000259" key="4">
    <source>
        <dbReference type="Pfam" id="PF21621"/>
    </source>
</evidence>
<protein>
    <submittedName>
        <fullName evidence="5">Mannose-6-phosphate isomerase ManA</fullName>
        <ecNumber evidence="5">5.3.1.8</ecNumber>
    </submittedName>
</protein>
<dbReference type="GO" id="GO:0004476">
    <property type="term" value="F:mannose-6-phosphate isomerase activity"/>
    <property type="evidence" value="ECO:0007669"/>
    <property type="project" value="UniProtKB-EC"/>
</dbReference>
<dbReference type="AlphaFoldDB" id="A0A5J4QLS0"/>
<dbReference type="InterPro" id="IPR014710">
    <property type="entry name" value="RmlC-like_jellyroll"/>
</dbReference>
<gene>
    <name evidence="5" type="ORF">EZS27_027976</name>
</gene>
<dbReference type="PANTHER" id="PTHR42742:SF3">
    <property type="entry name" value="FRUCTOKINASE"/>
    <property type="match status" value="1"/>
</dbReference>
<evidence type="ECO:0000256" key="2">
    <source>
        <dbReference type="ARBA" id="ARBA00022833"/>
    </source>
</evidence>
<dbReference type="PIRSF" id="PIRSF036894">
    <property type="entry name" value="PMI_Firm_short"/>
    <property type="match status" value="1"/>
</dbReference>
<dbReference type="InterPro" id="IPR049071">
    <property type="entry name" value="MPI_cupin_dom"/>
</dbReference>
<keyword evidence="5" id="KW-0413">Isomerase</keyword>
<evidence type="ECO:0000259" key="3">
    <source>
        <dbReference type="Pfam" id="PF20511"/>
    </source>
</evidence>
<dbReference type="SUPFAM" id="SSF51182">
    <property type="entry name" value="RmlC-like cupins"/>
    <property type="match status" value="1"/>
</dbReference>
<reference evidence="5" key="1">
    <citation type="submission" date="2019-03" db="EMBL/GenBank/DDBJ databases">
        <title>Single cell metagenomics reveals metabolic interactions within the superorganism composed of flagellate Streblomastix strix and complex community of Bacteroidetes bacteria on its surface.</title>
        <authorList>
            <person name="Treitli S.C."/>
            <person name="Kolisko M."/>
            <person name="Husnik F."/>
            <person name="Keeling P."/>
            <person name="Hampl V."/>
        </authorList>
    </citation>
    <scope>NUCLEOTIDE SEQUENCE</scope>
    <source>
        <strain evidence="5">STM</strain>
    </source>
</reference>
<dbReference type="EMBL" id="SNRY01003032">
    <property type="protein sequence ID" value="KAA6322482.1"/>
    <property type="molecule type" value="Genomic_DNA"/>
</dbReference>
<organism evidence="5">
    <name type="scientific">termite gut metagenome</name>
    <dbReference type="NCBI Taxonomy" id="433724"/>
    <lineage>
        <taxon>unclassified sequences</taxon>
        <taxon>metagenomes</taxon>
        <taxon>organismal metagenomes</taxon>
    </lineage>
</organism>
<accession>A0A5J4QLS0</accession>
<dbReference type="InterPro" id="IPR046457">
    <property type="entry name" value="PMI_typeI_cat"/>
</dbReference>
<dbReference type="InterPro" id="IPR011051">
    <property type="entry name" value="RmlC_Cupin_sf"/>
</dbReference>
<proteinExistence type="predicted"/>
<dbReference type="EC" id="5.3.1.8" evidence="5"/>